<dbReference type="AlphaFoldDB" id="A0A650BXT9"/>
<keyword evidence="3 6" id="KW-0812">Transmembrane</keyword>
<feature type="transmembrane region" description="Helical" evidence="6">
    <location>
        <begin position="99"/>
        <end position="129"/>
    </location>
</feature>
<dbReference type="PRINTS" id="PR01840">
    <property type="entry name" value="TATCFAMILY"/>
</dbReference>
<dbReference type="GO" id="GO:0065002">
    <property type="term" value="P:intracellular protein transmembrane transport"/>
    <property type="evidence" value="ECO:0007669"/>
    <property type="project" value="TreeGrafter"/>
</dbReference>
<name>A0A650BXT9_9CHLO</name>
<dbReference type="GO" id="GO:0009977">
    <property type="term" value="F:proton motive force dependent protein transmembrane transporter activity"/>
    <property type="evidence" value="ECO:0007669"/>
    <property type="project" value="TreeGrafter"/>
</dbReference>
<comment type="similarity">
    <text evidence="2">Belongs to the TatC family.</text>
</comment>
<evidence type="ECO:0000256" key="3">
    <source>
        <dbReference type="ARBA" id="ARBA00022692"/>
    </source>
</evidence>
<evidence type="ECO:0000256" key="4">
    <source>
        <dbReference type="ARBA" id="ARBA00022989"/>
    </source>
</evidence>
<comment type="subcellular location">
    <subcellularLocation>
        <location evidence="1">Membrane</location>
        <topology evidence="1">Multi-pass membrane protein</topology>
    </subcellularLocation>
</comment>
<dbReference type="NCBIfam" id="TIGR00945">
    <property type="entry name" value="tatC"/>
    <property type="match status" value="1"/>
</dbReference>
<organism evidence="7">
    <name type="scientific">Ostreobium quekettii</name>
    <dbReference type="NCBI Taxonomy" id="121088"/>
    <lineage>
        <taxon>Eukaryota</taxon>
        <taxon>Viridiplantae</taxon>
        <taxon>Chlorophyta</taxon>
        <taxon>core chlorophytes</taxon>
        <taxon>Ulvophyceae</taxon>
        <taxon>TCBD clade</taxon>
        <taxon>Bryopsidales</taxon>
        <taxon>Ostreobineae</taxon>
        <taxon>Ostreobiaceae</taxon>
        <taxon>Ostreobium</taxon>
    </lineage>
</organism>
<dbReference type="GeneID" id="42903418"/>
<feature type="transmembrane region" description="Helical" evidence="6">
    <location>
        <begin position="149"/>
        <end position="174"/>
    </location>
</feature>
<evidence type="ECO:0000256" key="2">
    <source>
        <dbReference type="ARBA" id="ARBA00008882"/>
    </source>
</evidence>
<geneLocation type="mitochondrion" evidence="7"/>
<evidence type="ECO:0000256" key="1">
    <source>
        <dbReference type="ARBA" id="ARBA00004141"/>
    </source>
</evidence>
<evidence type="ECO:0000256" key="6">
    <source>
        <dbReference type="SAM" id="Phobius"/>
    </source>
</evidence>
<keyword evidence="5 6" id="KW-0472">Membrane</keyword>
<reference evidence="7" key="1">
    <citation type="journal article" date="2019" name="PeerJ">
        <title>The inflated mitochondrial genomes of siphonous green algae reflect processes driving expansion of noncoding DNA and proliferation of introns.</title>
        <authorList>
            <person name="Repetti S.I."/>
            <person name="Jackson C.J."/>
            <person name="Judd L.M."/>
            <person name="Wick R.R."/>
            <person name="Holt K.E."/>
            <person name="Verbruggen H."/>
        </authorList>
    </citation>
    <scope>NUCLEOTIDE SEQUENCE</scope>
    <source>
        <strain evidence="7">SAG6.99</strain>
    </source>
</reference>
<accession>A0A650BXT9</accession>
<dbReference type="EMBL" id="MN514984">
    <property type="protein sequence ID" value="QGQ62019.1"/>
    <property type="molecule type" value="Genomic_DNA"/>
</dbReference>
<dbReference type="HAMAP" id="MF_00902">
    <property type="entry name" value="TatC"/>
    <property type="match status" value="1"/>
</dbReference>
<evidence type="ECO:0000256" key="5">
    <source>
        <dbReference type="ARBA" id="ARBA00023136"/>
    </source>
</evidence>
<keyword evidence="4 6" id="KW-1133">Transmembrane helix</keyword>
<dbReference type="InterPro" id="IPR002033">
    <property type="entry name" value="TatC"/>
</dbReference>
<keyword evidence="7" id="KW-0496">Mitochondrion</keyword>
<dbReference type="RefSeq" id="YP_009720807.1">
    <property type="nucleotide sequence ID" value="NC_045361.1"/>
</dbReference>
<feature type="transmembrane region" description="Helical" evidence="6">
    <location>
        <begin position="277"/>
        <end position="295"/>
    </location>
</feature>
<dbReference type="Pfam" id="PF00902">
    <property type="entry name" value="TatC"/>
    <property type="match status" value="1"/>
</dbReference>
<proteinExistence type="inferred from homology"/>
<feature type="transmembrane region" description="Helical" evidence="6">
    <location>
        <begin position="243"/>
        <end position="265"/>
    </location>
</feature>
<feature type="transmembrane region" description="Helical" evidence="6">
    <location>
        <begin position="186"/>
        <end position="207"/>
    </location>
</feature>
<feature type="transmembrane region" description="Helical" evidence="6">
    <location>
        <begin position="301"/>
        <end position="321"/>
    </location>
</feature>
<gene>
    <name evidence="7" type="primary">tatC</name>
</gene>
<dbReference type="PANTHER" id="PTHR30371">
    <property type="entry name" value="SEC-INDEPENDENT PROTEIN TRANSLOCASE PROTEIN TATC"/>
    <property type="match status" value="1"/>
</dbReference>
<evidence type="ECO:0000313" key="7">
    <source>
        <dbReference type="EMBL" id="QGQ62019.1"/>
    </source>
</evidence>
<dbReference type="PANTHER" id="PTHR30371:SF0">
    <property type="entry name" value="SEC-INDEPENDENT PROTEIN TRANSLOCASE PROTEIN TATC, CHLOROPLASTIC-RELATED"/>
    <property type="match status" value="1"/>
</dbReference>
<dbReference type="GO" id="GO:0043953">
    <property type="term" value="P:protein transport by the Tat complex"/>
    <property type="evidence" value="ECO:0007669"/>
    <property type="project" value="TreeGrafter"/>
</dbReference>
<dbReference type="GO" id="GO:0033281">
    <property type="term" value="C:TAT protein transport complex"/>
    <property type="evidence" value="ECO:0007669"/>
    <property type="project" value="TreeGrafter"/>
</dbReference>
<protein>
    <submittedName>
        <fullName evidence="7">SecY-independent transporter protein</fullName>
    </submittedName>
</protein>
<sequence>MLRKRTRSKRPLGWRSPVFDRLRSTPLSGGLAVRPLGQAPLLRVTLTAELKADPLFNSLKSILHNKFILQLAKELCPCNIHFVRPVLYLRHISEIKTRFFYVLFSATITFSICYLFCFELTTLIARPFIDQPSTISFIFTDLTEAFSTNLKICLISTVYLNIPAVLYQIWCFLIPSYYDHERRQITCFYCVMIVSVVLSCLFVHFILLPEICRFFMNFSIQSNRINIQCEPRIYSYVSLVSNVFMISCLFFQIPILFLILFELKIITAGFISKNRKYLIICSILIIAWITPPDIFSEVVLGTFLIVFLELFLLFLHITNVIRQRRSLKLYK</sequence>